<dbReference type="InterPro" id="IPR001763">
    <property type="entry name" value="Rhodanese-like_dom"/>
</dbReference>
<dbReference type="InterPro" id="IPR040503">
    <property type="entry name" value="TRHO_N"/>
</dbReference>
<dbReference type="CDD" id="cd01518">
    <property type="entry name" value="RHOD_YceA"/>
    <property type="match status" value="1"/>
</dbReference>
<dbReference type="RefSeq" id="WP_184296932.1">
    <property type="nucleotide sequence ID" value="NZ_JACHLP010000002.1"/>
</dbReference>
<dbReference type="SMART" id="SM00450">
    <property type="entry name" value="RHOD"/>
    <property type="match status" value="1"/>
</dbReference>
<keyword evidence="3" id="KW-1185">Reference proteome</keyword>
<dbReference type="AlphaFoldDB" id="A0A840L6W6"/>
<evidence type="ECO:0000259" key="1">
    <source>
        <dbReference type="PROSITE" id="PS50206"/>
    </source>
</evidence>
<feature type="domain" description="Rhodanese" evidence="1">
    <location>
        <begin position="132"/>
        <end position="227"/>
    </location>
</feature>
<proteinExistence type="predicted"/>
<dbReference type="Gene3D" id="3.30.70.100">
    <property type="match status" value="1"/>
</dbReference>
<dbReference type="Pfam" id="PF00581">
    <property type="entry name" value="Rhodanese"/>
    <property type="match status" value="1"/>
</dbReference>
<dbReference type="PANTHER" id="PTHR43268:SF6">
    <property type="entry name" value="THIOSULFATE SULFURTRANSFERASE_RHODANESE-LIKE DOMAIN-CONTAINING PROTEIN 2"/>
    <property type="match status" value="1"/>
</dbReference>
<reference evidence="2 3" key="1">
    <citation type="submission" date="2020-08" db="EMBL/GenBank/DDBJ databases">
        <title>Functional genomics of gut bacteria from endangered species of beetles.</title>
        <authorList>
            <person name="Carlos-Shanley C."/>
        </authorList>
    </citation>
    <scope>NUCLEOTIDE SEQUENCE [LARGE SCALE GENOMIC DNA]</scope>
    <source>
        <strain evidence="2 3">S00239</strain>
    </source>
</reference>
<dbReference type="PROSITE" id="PS50206">
    <property type="entry name" value="RHODANESE_3"/>
    <property type="match status" value="1"/>
</dbReference>
<dbReference type="SUPFAM" id="SSF52821">
    <property type="entry name" value="Rhodanese/Cell cycle control phosphatase"/>
    <property type="match status" value="1"/>
</dbReference>
<dbReference type="Proteomes" id="UP000562027">
    <property type="component" value="Unassembled WGS sequence"/>
</dbReference>
<organism evidence="2 3">
    <name type="scientific">Roseateles oligotrophus</name>
    <dbReference type="NCBI Taxonomy" id="1769250"/>
    <lineage>
        <taxon>Bacteria</taxon>
        <taxon>Pseudomonadati</taxon>
        <taxon>Pseudomonadota</taxon>
        <taxon>Betaproteobacteria</taxon>
        <taxon>Burkholderiales</taxon>
        <taxon>Sphaerotilaceae</taxon>
        <taxon>Roseateles</taxon>
    </lineage>
</organism>
<comment type="caution">
    <text evidence="2">The sequence shown here is derived from an EMBL/GenBank/DDBJ whole genome shotgun (WGS) entry which is preliminary data.</text>
</comment>
<dbReference type="Gene3D" id="3.40.250.10">
    <property type="entry name" value="Rhodanese-like domain"/>
    <property type="match status" value="1"/>
</dbReference>
<dbReference type="InterPro" id="IPR036873">
    <property type="entry name" value="Rhodanese-like_dom_sf"/>
</dbReference>
<dbReference type="Pfam" id="PF17773">
    <property type="entry name" value="UPF0176_N"/>
    <property type="match status" value="1"/>
</dbReference>
<sequence>MSAISDPHVHSSFYRFVALAEPERIAQRLRELTTKLGGNILVAPEGISAAVAGLAEDLAAFELALQQDEVFGGAFAGICFKHSACATRPFTLIKVHTKPEIVAFGVPGVSGLPDAARPDSHVSPQQWRELIRQPDVLLLDNRNSFEFRLGRFKGAVDPQVAHFRDFPAYVAGHADKWKAQGKRIAMYCTGGIRCEKTSAWMQEQGLTVYQLDGGIVSYFEAMQARGDDAAADWEGECFVFDKRIAIDTQLQETATTAEQVYAGLPDEAWRLARAKRLDPAS</sequence>
<dbReference type="EMBL" id="JACHLP010000002">
    <property type="protein sequence ID" value="MBB4842533.1"/>
    <property type="molecule type" value="Genomic_DNA"/>
</dbReference>
<protein>
    <submittedName>
        <fullName evidence="2">UPF0176 protein</fullName>
    </submittedName>
</protein>
<evidence type="ECO:0000313" key="2">
    <source>
        <dbReference type="EMBL" id="MBB4842533.1"/>
    </source>
</evidence>
<dbReference type="InterPro" id="IPR020936">
    <property type="entry name" value="TrhO"/>
</dbReference>
<evidence type="ECO:0000313" key="3">
    <source>
        <dbReference type="Proteomes" id="UP000562027"/>
    </source>
</evidence>
<name>A0A840L6W6_9BURK</name>
<dbReference type="PANTHER" id="PTHR43268">
    <property type="entry name" value="THIOSULFATE SULFURTRANSFERASE/RHODANESE-LIKE DOMAIN-CONTAINING PROTEIN 2"/>
    <property type="match status" value="1"/>
</dbReference>
<gene>
    <name evidence="2" type="ORF">HNP55_001048</name>
</gene>
<accession>A0A840L6W6</accession>